<dbReference type="Gene3D" id="3.40.50.300">
    <property type="entry name" value="P-loop containing nucleotide triphosphate hydrolases"/>
    <property type="match status" value="1"/>
</dbReference>
<organism evidence="2 3">
    <name type="scientific">Campylobacter cuniculorum DSM 23162 = LMG 24588</name>
    <dbReference type="NCBI Taxonomy" id="1121267"/>
    <lineage>
        <taxon>Bacteria</taxon>
        <taxon>Pseudomonadati</taxon>
        <taxon>Campylobacterota</taxon>
        <taxon>Epsilonproteobacteria</taxon>
        <taxon>Campylobacterales</taxon>
        <taxon>Campylobacteraceae</taxon>
        <taxon>Campylobacter</taxon>
    </lineage>
</organism>
<dbReference type="CDD" id="cd09912">
    <property type="entry name" value="DLP_2"/>
    <property type="match status" value="1"/>
</dbReference>
<dbReference type="InterPro" id="IPR051943">
    <property type="entry name" value="TRAFAC_Dynamin-like_GTPase"/>
</dbReference>
<protein>
    <submittedName>
        <fullName evidence="2">GTP-binding protein (Dynamin domain)</fullName>
    </submittedName>
</protein>
<dbReference type="InterPro" id="IPR045063">
    <property type="entry name" value="Dynamin_N"/>
</dbReference>
<dbReference type="Proteomes" id="UP000192902">
    <property type="component" value="Chromosome"/>
</dbReference>
<proteinExistence type="predicted"/>
<reference evidence="2 3" key="1">
    <citation type="submission" date="2017-04" db="EMBL/GenBank/DDBJ databases">
        <title>Complete genome sequence of the Campylobacter cuniculorum type strain LMG24588.</title>
        <authorList>
            <person name="Miller W.G."/>
            <person name="Yee E."/>
            <person name="Revez J."/>
            <person name="Bono J.L."/>
            <person name="Rossi M."/>
        </authorList>
    </citation>
    <scope>NUCLEOTIDE SEQUENCE [LARGE SCALE GENOMIC DNA]</scope>
    <source>
        <strain evidence="2 3">LMG 24588</strain>
    </source>
</reference>
<evidence type="ECO:0000313" key="3">
    <source>
        <dbReference type="Proteomes" id="UP000192902"/>
    </source>
</evidence>
<dbReference type="KEGG" id="ccun:CCUN_0509"/>
<dbReference type="Pfam" id="PF00350">
    <property type="entry name" value="Dynamin_N"/>
    <property type="match status" value="1"/>
</dbReference>
<sequence>MQIELLNDFIKAYENAYEKRFDSSFEGKIKTLCAKLNEPFMHLSKELSKEFEELIFSLEKNINVAIIGQFSSGKSSLLNLILQKECLPTGIIPVTFKPTFLHYAKEYFLRVEFEDGSDIITEVSELEKYTDQRKGIKETRSLHIFAPIPLLEKITLVDTPGLNANDTDTLTTFKELRNTHSIVWLSLIDNAGKKSEEDAIKANLKLLGEHSICVLNQKDKLNEVELENVMNYAKDVFSKYFEKIIAISCKEAKTKENYEKSNFELLLKYLQNLDGFKIKHNFVKRKMLECCEILENEIKLFDEIFNKLEKHFKDYELYLNECFERLNSQIKILNHEILEKLKSISERISKEIFESVKEKEAHFFKQAKTLFKKDLYVKYNYKTPFISSDDAFLAMFYNSDVMSKEFKKNKNELIAAFDKLKLNLNEIFETLQKDILLFKARFSNIQKDNEFQSDTNFSELRVFCNASDEYFLKDFKNILFENILELDIFLEKLDLKAFTNYENATKLSLSFFSRKINESRSFYELDSSQFSLFYPKKSEIYERVLTELNVYEFEALLINKPIITKIVKKFFEQNKALIIEKTKLIDSKKEELKKRMDCILEVKKALKELE</sequence>
<dbReference type="RefSeq" id="WP_027305918.1">
    <property type="nucleotide sequence ID" value="NZ_CP020867.1"/>
</dbReference>
<dbReference type="PANTHER" id="PTHR43681">
    <property type="entry name" value="TRANSMEMBRANE GTPASE FZO"/>
    <property type="match status" value="1"/>
</dbReference>
<evidence type="ECO:0000313" key="2">
    <source>
        <dbReference type="EMBL" id="ARJ56148.1"/>
    </source>
</evidence>
<dbReference type="OrthoDB" id="9802035at2"/>
<dbReference type="eggNOG" id="COG0699">
    <property type="taxonomic scope" value="Bacteria"/>
</dbReference>
<dbReference type="EMBL" id="CP020867">
    <property type="protein sequence ID" value="ARJ56148.1"/>
    <property type="molecule type" value="Genomic_DNA"/>
</dbReference>
<dbReference type="InterPro" id="IPR027417">
    <property type="entry name" value="P-loop_NTPase"/>
</dbReference>
<accession>A0A1W6BVN4</accession>
<dbReference type="PANTHER" id="PTHR43681:SF1">
    <property type="entry name" value="SARCALUMENIN"/>
    <property type="match status" value="1"/>
</dbReference>
<evidence type="ECO:0000259" key="1">
    <source>
        <dbReference type="Pfam" id="PF00350"/>
    </source>
</evidence>
<dbReference type="AlphaFoldDB" id="A0A1W6BVN4"/>
<feature type="domain" description="Dynamin N-terminal" evidence="1">
    <location>
        <begin position="64"/>
        <end position="217"/>
    </location>
</feature>
<dbReference type="SUPFAM" id="SSF52540">
    <property type="entry name" value="P-loop containing nucleoside triphosphate hydrolases"/>
    <property type="match status" value="1"/>
</dbReference>
<gene>
    <name evidence="2" type="ORF">CCUN_0509</name>
</gene>
<dbReference type="STRING" id="1121267.CCUN_0509"/>
<name>A0A1W6BVN4_9BACT</name>